<dbReference type="InterPro" id="IPR050200">
    <property type="entry name" value="Nuclear_hormone_rcpt_NR3"/>
</dbReference>
<gene>
    <name evidence="9" type="primary">LOC100370992</name>
</gene>
<evidence type="ECO:0000256" key="5">
    <source>
        <dbReference type="ARBA" id="ARBA00023242"/>
    </source>
</evidence>
<keyword evidence="5" id="KW-0539">Nucleus</keyword>
<evidence type="ECO:0000256" key="1">
    <source>
        <dbReference type="ARBA" id="ARBA00023015"/>
    </source>
</evidence>
<evidence type="ECO:0000256" key="4">
    <source>
        <dbReference type="ARBA" id="ARBA00023170"/>
    </source>
</evidence>
<dbReference type="GeneID" id="100370992"/>
<feature type="region of interest" description="Disordered" evidence="6">
    <location>
        <begin position="13"/>
        <end position="50"/>
    </location>
</feature>
<feature type="non-terminal residue" evidence="9">
    <location>
        <position position="1"/>
    </location>
</feature>
<dbReference type="CDD" id="cd06953">
    <property type="entry name" value="NR_LBD_DHR4_like"/>
    <property type="match status" value="1"/>
</dbReference>
<dbReference type="PANTHER" id="PTHR48092">
    <property type="entry name" value="KNIRPS-RELATED PROTEIN-RELATED"/>
    <property type="match status" value="1"/>
</dbReference>
<keyword evidence="1" id="KW-0805">Transcription regulation</keyword>
<dbReference type="InterPro" id="IPR035500">
    <property type="entry name" value="NHR-like_dom_sf"/>
</dbReference>
<dbReference type="RefSeq" id="XP_006813245.1">
    <property type="nucleotide sequence ID" value="XM_006813182.1"/>
</dbReference>
<dbReference type="PROSITE" id="PS51843">
    <property type="entry name" value="NR_LBD"/>
    <property type="match status" value="1"/>
</dbReference>
<name>A0ABM0LZQ4_SACKO</name>
<keyword evidence="2" id="KW-0238">DNA-binding</keyword>
<organism evidence="8 9">
    <name type="scientific">Saccoglossus kowalevskii</name>
    <name type="common">Acorn worm</name>
    <dbReference type="NCBI Taxonomy" id="10224"/>
    <lineage>
        <taxon>Eukaryota</taxon>
        <taxon>Metazoa</taxon>
        <taxon>Hemichordata</taxon>
        <taxon>Enteropneusta</taxon>
        <taxon>Harrimaniidae</taxon>
        <taxon>Saccoglossus</taxon>
    </lineage>
</organism>
<dbReference type="SMART" id="SM00430">
    <property type="entry name" value="HOLI"/>
    <property type="match status" value="1"/>
</dbReference>
<evidence type="ECO:0000313" key="8">
    <source>
        <dbReference type="Proteomes" id="UP000694865"/>
    </source>
</evidence>
<keyword evidence="8" id="KW-1185">Reference proteome</keyword>
<evidence type="ECO:0000256" key="6">
    <source>
        <dbReference type="SAM" id="MobiDB-lite"/>
    </source>
</evidence>
<evidence type="ECO:0000259" key="7">
    <source>
        <dbReference type="PROSITE" id="PS51843"/>
    </source>
</evidence>
<dbReference type="InterPro" id="IPR000536">
    <property type="entry name" value="Nucl_hrmn_rcpt_lig-bd"/>
</dbReference>
<dbReference type="InterPro" id="IPR001723">
    <property type="entry name" value="Nuclear_hrmn_rcpt"/>
</dbReference>
<evidence type="ECO:0000313" key="9">
    <source>
        <dbReference type="RefSeq" id="XP_006813245.1"/>
    </source>
</evidence>
<proteinExistence type="predicted"/>
<reference evidence="9" key="1">
    <citation type="submission" date="2025-08" db="UniProtKB">
        <authorList>
            <consortium name="RefSeq"/>
        </authorList>
    </citation>
    <scope>IDENTIFICATION</scope>
    <source>
        <tissue evidence="9">Testes</tissue>
    </source>
</reference>
<evidence type="ECO:0000256" key="2">
    <source>
        <dbReference type="ARBA" id="ARBA00023125"/>
    </source>
</evidence>
<dbReference type="Pfam" id="PF00104">
    <property type="entry name" value="Hormone_recep"/>
    <property type="match status" value="1"/>
</dbReference>
<feature type="domain" description="NR LBD" evidence="7">
    <location>
        <begin position="70"/>
        <end position="301"/>
    </location>
</feature>
<evidence type="ECO:0000256" key="3">
    <source>
        <dbReference type="ARBA" id="ARBA00023163"/>
    </source>
</evidence>
<dbReference type="SUPFAM" id="SSF48508">
    <property type="entry name" value="Nuclear receptor ligand-binding domain"/>
    <property type="match status" value="1"/>
</dbReference>
<dbReference type="PRINTS" id="PR00398">
    <property type="entry name" value="STRDHORMONER"/>
</dbReference>
<dbReference type="Gene3D" id="1.10.565.10">
    <property type="entry name" value="Retinoid X Receptor"/>
    <property type="match status" value="1"/>
</dbReference>
<sequence>LTPEEIERIMSGEEFEQDGWNYQGINGNISPTRSDGLSEQPSPTLSNPMSDTIENISSDSDMANRYDGETYVQHIEQLMYAEQQEPLKLPFTFPDGHIITHTELFELLCKFADQILFYQTAWVKRLPFFREVPIKDFTLLLSKTWHENLILTAACNHRRKIFNELSRVTRRYQPSEEELKHFPQEGMEIMERMVVLASKFQQLNITPEEYVCMKIVNFLNPDVEGITSPEIIEQINKQYWYAFQDYTESRSRHHPGRFRELMMCLPEIRYTASKMLDIPVEQMPLLFKAIMHACNIQVPENPYPPPV</sequence>
<feature type="compositionally biased region" description="Polar residues" evidence="6">
    <location>
        <begin position="23"/>
        <end position="50"/>
    </location>
</feature>
<dbReference type="Proteomes" id="UP000694865">
    <property type="component" value="Unplaced"/>
</dbReference>
<accession>A0ABM0LZQ4</accession>
<keyword evidence="3" id="KW-0804">Transcription</keyword>
<keyword evidence="4" id="KW-0675">Receptor</keyword>
<protein>
    <submittedName>
        <fullName evidence="9">Nuclear receptor subfamily 6 group A member 1-like</fullName>
    </submittedName>
</protein>